<dbReference type="KEGG" id="rsi:Runsl_5100"/>
<organism evidence="4 5">
    <name type="scientific">Runella slithyformis (strain ATCC 29530 / DSM 19594 / LMG 11500 / NCIMB 11436 / LSU 4)</name>
    <dbReference type="NCBI Taxonomy" id="761193"/>
    <lineage>
        <taxon>Bacteria</taxon>
        <taxon>Pseudomonadati</taxon>
        <taxon>Bacteroidota</taxon>
        <taxon>Cytophagia</taxon>
        <taxon>Cytophagales</taxon>
        <taxon>Spirosomataceae</taxon>
        <taxon>Runella</taxon>
    </lineage>
</organism>
<sequence length="341" mass="37607">MNLLPWGAGLISYRIPISQNNSSLDKLTYIQATVTNLLMKNIIAVAGATGNLGSQICQALVAKGAEVRAIVRPESDPEKIQQLERLGVRVLKVNMLSAEEISRAFWGASCVVSALAGLRDVIIDTQKIVLDAAVAAGVPRFIPSDYSLDFTKFSPGENRNLDLRREFHAYLDAQPIAATTIFNGAFAELLTDQMPLILFKQKWILYWGNADHRLGFTTIPNTAEFTANAALDPATPRFLSVAGDQVSPRELKTIVSELTGEKFSLFRPGGLGLLSVLIKIARRVAPGKNDLYPAWQGMQYMRNMGDKRATLTKTDNNRYPHMHWTTVKELIAAHYAHSTNP</sequence>
<reference evidence="5" key="1">
    <citation type="submission" date="2011-06" db="EMBL/GenBank/DDBJ databases">
        <title>The complete genome of chromosome of Runella slithyformis DSM 19594.</title>
        <authorList>
            <consortium name="US DOE Joint Genome Institute (JGI-PGF)"/>
            <person name="Lucas S."/>
            <person name="Han J."/>
            <person name="Lapidus A."/>
            <person name="Bruce D."/>
            <person name="Goodwin L."/>
            <person name="Pitluck S."/>
            <person name="Peters L."/>
            <person name="Kyrpides N."/>
            <person name="Mavromatis K."/>
            <person name="Ivanova N."/>
            <person name="Ovchinnikova G."/>
            <person name="Zhang X."/>
            <person name="Misra M."/>
            <person name="Detter J.C."/>
            <person name="Tapia R."/>
            <person name="Han C."/>
            <person name="Land M."/>
            <person name="Hauser L."/>
            <person name="Markowitz V."/>
            <person name="Cheng J.-F."/>
            <person name="Hugenholtz P."/>
            <person name="Woyke T."/>
            <person name="Wu D."/>
            <person name="Tindall B."/>
            <person name="Faehrich R."/>
            <person name="Brambilla E."/>
            <person name="Klenk H.-P."/>
            <person name="Eisen J.A."/>
        </authorList>
    </citation>
    <scope>NUCLEOTIDE SEQUENCE [LARGE SCALE GENOMIC DNA]</scope>
    <source>
        <strain evidence="5">ATCC 29530 / DSM 19594 / LMG 11500 / NCIMB 11436 / LSU 4</strain>
    </source>
</reference>
<dbReference type="Gene3D" id="3.40.50.720">
    <property type="entry name" value="NAD(P)-binding Rossmann-like Domain"/>
    <property type="match status" value="1"/>
</dbReference>
<dbReference type="InterPro" id="IPR051609">
    <property type="entry name" value="NmrA/Isoflavone_reductase-like"/>
</dbReference>
<dbReference type="InterPro" id="IPR008030">
    <property type="entry name" value="NmrA-like"/>
</dbReference>
<dbReference type="SUPFAM" id="SSF51735">
    <property type="entry name" value="NAD(P)-binding Rossmann-fold domains"/>
    <property type="match status" value="1"/>
</dbReference>
<accession>A0A7U3ZQB0</accession>
<dbReference type="Proteomes" id="UP000000493">
    <property type="component" value="Chromosome"/>
</dbReference>
<feature type="domain" description="NmrA-like" evidence="3">
    <location>
        <begin position="39"/>
        <end position="263"/>
    </location>
</feature>
<evidence type="ECO:0000259" key="3">
    <source>
        <dbReference type="Pfam" id="PF05368"/>
    </source>
</evidence>
<evidence type="ECO:0000256" key="2">
    <source>
        <dbReference type="ARBA" id="ARBA00023002"/>
    </source>
</evidence>
<evidence type="ECO:0000313" key="4">
    <source>
        <dbReference type="EMBL" id="AEI51402.1"/>
    </source>
</evidence>
<dbReference type="AlphaFoldDB" id="A0A7U3ZQB0"/>
<gene>
    <name evidence="4" type="ordered locus">Runsl_5100</name>
</gene>
<dbReference type="PANTHER" id="PTHR47706:SF1">
    <property type="entry name" value="CIPA-LIKE, PUTATIVE (AFU_ORTHOLOGUE AFUA_1G12460)-RELATED"/>
    <property type="match status" value="1"/>
</dbReference>
<dbReference type="InterPro" id="IPR036291">
    <property type="entry name" value="NAD(P)-bd_dom_sf"/>
</dbReference>
<dbReference type="PANTHER" id="PTHR47706">
    <property type="entry name" value="NMRA-LIKE FAMILY PROTEIN"/>
    <property type="match status" value="1"/>
</dbReference>
<dbReference type="EMBL" id="CP002859">
    <property type="protein sequence ID" value="AEI51402.1"/>
    <property type="molecule type" value="Genomic_DNA"/>
</dbReference>
<keyword evidence="1" id="KW-0521">NADP</keyword>
<keyword evidence="2" id="KW-0560">Oxidoreductase</keyword>
<evidence type="ECO:0000256" key="1">
    <source>
        <dbReference type="ARBA" id="ARBA00022857"/>
    </source>
</evidence>
<proteinExistence type="predicted"/>
<evidence type="ECO:0000313" key="5">
    <source>
        <dbReference type="Proteomes" id="UP000000493"/>
    </source>
</evidence>
<dbReference type="GO" id="GO:0016491">
    <property type="term" value="F:oxidoreductase activity"/>
    <property type="evidence" value="ECO:0007669"/>
    <property type="project" value="UniProtKB-KW"/>
</dbReference>
<reference evidence="4 5" key="2">
    <citation type="journal article" date="2012" name="Stand. Genomic Sci.">
        <title>Complete genome sequence of the aquatic bacterium Runella slithyformis type strain (LSU 4(T)).</title>
        <authorList>
            <person name="Copeland A."/>
            <person name="Zhang X."/>
            <person name="Misra M."/>
            <person name="Lapidus A."/>
            <person name="Nolan M."/>
            <person name="Lucas S."/>
            <person name="Deshpande S."/>
            <person name="Cheng J.F."/>
            <person name="Tapia R."/>
            <person name="Goodwin L.A."/>
            <person name="Pitluck S."/>
            <person name="Liolios K."/>
            <person name="Pagani I."/>
            <person name="Ivanova N."/>
            <person name="Mikhailova N."/>
            <person name="Pati A."/>
            <person name="Chen A."/>
            <person name="Palaniappan K."/>
            <person name="Land M."/>
            <person name="Hauser L."/>
            <person name="Pan C."/>
            <person name="Jeffries C.D."/>
            <person name="Detter J.C."/>
            <person name="Brambilla E.M."/>
            <person name="Rohde M."/>
            <person name="Djao O.D."/>
            <person name="Goker M."/>
            <person name="Sikorski J."/>
            <person name="Tindall B.J."/>
            <person name="Woyke T."/>
            <person name="Bristow J."/>
            <person name="Eisen J.A."/>
            <person name="Markowitz V."/>
            <person name="Hugenholtz P."/>
            <person name="Kyrpides N.C."/>
            <person name="Klenk H.P."/>
            <person name="Mavromatis K."/>
        </authorList>
    </citation>
    <scope>NUCLEOTIDE SEQUENCE [LARGE SCALE GENOMIC DNA]</scope>
    <source>
        <strain evidence="5">ATCC 29530 / DSM 19594 / LMG 11500 / NCIMB 11436 / LSU 4</strain>
    </source>
</reference>
<name>A0A7U3ZQB0_RUNSL</name>
<keyword evidence="5" id="KW-1185">Reference proteome</keyword>
<dbReference type="Pfam" id="PF05368">
    <property type="entry name" value="NmrA"/>
    <property type="match status" value="1"/>
</dbReference>
<protein>
    <submittedName>
        <fullName evidence="4">NmrA family protein</fullName>
    </submittedName>
</protein>